<evidence type="ECO:0000313" key="6">
    <source>
        <dbReference type="EMBL" id="SVC85310.1"/>
    </source>
</evidence>
<dbReference type="GO" id="GO:0006145">
    <property type="term" value="P:purine nucleobase catabolic process"/>
    <property type="evidence" value="ECO:0007669"/>
    <property type="project" value="TreeGrafter"/>
</dbReference>
<evidence type="ECO:0000256" key="1">
    <source>
        <dbReference type="ARBA" id="ARBA00001947"/>
    </source>
</evidence>
<reference evidence="6" key="1">
    <citation type="submission" date="2018-05" db="EMBL/GenBank/DDBJ databases">
        <authorList>
            <person name="Lanie J.A."/>
            <person name="Ng W.-L."/>
            <person name="Kazmierczak K.M."/>
            <person name="Andrzejewski T.M."/>
            <person name="Davidsen T.M."/>
            <person name="Wayne K.J."/>
            <person name="Tettelin H."/>
            <person name="Glass J.I."/>
            <person name="Rusch D."/>
            <person name="Podicherti R."/>
            <person name="Tsui H.-C.T."/>
            <person name="Winkler M.E."/>
        </authorList>
    </citation>
    <scope>NUCLEOTIDE SEQUENCE</scope>
</reference>
<evidence type="ECO:0000259" key="5">
    <source>
        <dbReference type="Pfam" id="PF12890"/>
    </source>
</evidence>
<evidence type="ECO:0000256" key="3">
    <source>
        <dbReference type="ARBA" id="ARBA00022801"/>
    </source>
</evidence>
<organism evidence="6">
    <name type="scientific">marine metagenome</name>
    <dbReference type="NCBI Taxonomy" id="408172"/>
    <lineage>
        <taxon>unclassified sequences</taxon>
        <taxon>metagenomes</taxon>
        <taxon>ecological metagenomes</taxon>
    </lineage>
</organism>
<dbReference type="GO" id="GO:0005737">
    <property type="term" value="C:cytoplasm"/>
    <property type="evidence" value="ECO:0007669"/>
    <property type="project" value="TreeGrafter"/>
</dbReference>
<dbReference type="GO" id="GO:0004038">
    <property type="term" value="F:allantoinase activity"/>
    <property type="evidence" value="ECO:0007669"/>
    <property type="project" value="TreeGrafter"/>
</dbReference>
<dbReference type="Gene3D" id="3.20.20.140">
    <property type="entry name" value="Metal-dependent hydrolases"/>
    <property type="match status" value="1"/>
</dbReference>
<gene>
    <name evidence="6" type="ORF">METZ01_LOCUS338164</name>
</gene>
<dbReference type="PROSITE" id="PS00482">
    <property type="entry name" value="DIHYDROOROTASE_1"/>
    <property type="match status" value="1"/>
</dbReference>
<dbReference type="GO" id="GO:0046872">
    <property type="term" value="F:metal ion binding"/>
    <property type="evidence" value="ECO:0007669"/>
    <property type="project" value="UniProtKB-KW"/>
</dbReference>
<dbReference type="SUPFAM" id="SSF51338">
    <property type="entry name" value="Composite domain of metallo-dependent hydrolases"/>
    <property type="match status" value="1"/>
</dbReference>
<evidence type="ECO:0000256" key="2">
    <source>
        <dbReference type="ARBA" id="ARBA00022723"/>
    </source>
</evidence>
<dbReference type="AlphaFoldDB" id="A0A382QK75"/>
<comment type="cofactor">
    <cofactor evidence="1">
        <name>Zn(2+)</name>
        <dbReference type="ChEBI" id="CHEBI:29105"/>
    </cofactor>
</comment>
<sequence length="170" mass="17613">MSNTPSTHRPLLLKGGRIVDPASNRDERADLLIHDGKVAALGQDLGAPDVEHVDVTGLIVAPGFIDAHVHLREPGLEHKETIQTGTESAAAGGFTAIATMPNTEPPPDTADGIADLVERYGGACVRVYPIGTVTGGRAGNGLAPLKEMAGAGAIAFSDDGDPVEEEDMMR</sequence>
<dbReference type="Pfam" id="PF12890">
    <property type="entry name" value="DHOase"/>
    <property type="match status" value="1"/>
</dbReference>
<dbReference type="InterPro" id="IPR032466">
    <property type="entry name" value="Metal_Hydrolase"/>
</dbReference>
<dbReference type="EMBL" id="UINC01114769">
    <property type="protein sequence ID" value="SVC85310.1"/>
    <property type="molecule type" value="Genomic_DNA"/>
</dbReference>
<proteinExistence type="predicted"/>
<name>A0A382QK75_9ZZZZ</name>
<keyword evidence="4" id="KW-0665">Pyrimidine biosynthesis</keyword>
<dbReference type="PANTHER" id="PTHR43668:SF2">
    <property type="entry name" value="ALLANTOINASE"/>
    <property type="match status" value="1"/>
</dbReference>
<dbReference type="InterPro" id="IPR002195">
    <property type="entry name" value="Dihydroorotase_CS"/>
</dbReference>
<protein>
    <recommendedName>
        <fullName evidence="5">Dihydroorotase catalytic domain-containing protein</fullName>
    </recommendedName>
</protein>
<keyword evidence="3" id="KW-0378">Hydrolase</keyword>
<dbReference type="PANTHER" id="PTHR43668">
    <property type="entry name" value="ALLANTOINASE"/>
    <property type="match status" value="1"/>
</dbReference>
<dbReference type="SUPFAM" id="SSF51556">
    <property type="entry name" value="Metallo-dependent hydrolases"/>
    <property type="match status" value="1"/>
</dbReference>
<dbReference type="InterPro" id="IPR050138">
    <property type="entry name" value="DHOase/Allantoinase_Hydrolase"/>
</dbReference>
<accession>A0A382QK75</accession>
<dbReference type="InterPro" id="IPR011059">
    <property type="entry name" value="Metal-dep_hydrolase_composite"/>
</dbReference>
<dbReference type="InterPro" id="IPR024403">
    <property type="entry name" value="DHOase_cat"/>
</dbReference>
<feature type="non-terminal residue" evidence="6">
    <location>
        <position position="170"/>
    </location>
</feature>
<feature type="domain" description="Dihydroorotase catalytic" evidence="5">
    <location>
        <begin position="59"/>
        <end position="169"/>
    </location>
</feature>
<keyword evidence="2" id="KW-0479">Metal-binding</keyword>
<evidence type="ECO:0000256" key="4">
    <source>
        <dbReference type="ARBA" id="ARBA00022975"/>
    </source>
</evidence>